<feature type="compositionally biased region" description="Basic and acidic residues" evidence="1">
    <location>
        <begin position="75"/>
        <end position="90"/>
    </location>
</feature>
<sequence length="150" mass="16825">MDTDAVERLTKGLYIQKKRKGKAPSESSKWVKVRASNPTAPTALEVRPRDEVILTTRIIVVEGESLPPEPANLSSRDRASDPPANKEKERRKGKVAIMKKARKVCLNEPNRGSSEDQGPDLVGNLDIIRELTDRLALLEEMDRLTDLDQR</sequence>
<evidence type="ECO:0000313" key="2">
    <source>
        <dbReference type="EMBL" id="KAG1334167.1"/>
    </source>
</evidence>
<protein>
    <submittedName>
        <fullName evidence="2">Uncharacterized protein</fullName>
    </submittedName>
</protein>
<feature type="region of interest" description="Disordered" evidence="1">
    <location>
        <begin position="16"/>
        <end position="42"/>
    </location>
</feature>
<dbReference type="Proteomes" id="UP000797356">
    <property type="component" value="Chromosome 3"/>
</dbReference>
<organism evidence="2 3">
    <name type="scientific">Cocos nucifera</name>
    <name type="common">Coconut palm</name>
    <dbReference type="NCBI Taxonomy" id="13894"/>
    <lineage>
        <taxon>Eukaryota</taxon>
        <taxon>Viridiplantae</taxon>
        <taxon>Streptophyta</taxon>
        <taxon>Embryophyta</taxon>
        <taxon>Tracheophyta</taxon>
        <taxon>Spermatophyta</taxon>
        <taxon>Magnoliopsida</taxon>
        <taxon>Liliopsida</taxon>
        <taxon>Arecaceae</taxon>
        <taxon>Arecoideae</taxon>
        <taxon>Cocoseae</taxon>
        <taxon>Attaleinae</taxon>
        <taxon>Cocos</taxon>
    </lineage>
</organism>
<gene>
    <name evidence="2" type="ORF">COCNU_03G002860</name>
</gene>
<evidence type="ECO:0000256" key="1">
    <source>
        <dbReference type="SAM" id="MobiDB-lite"/>
    </source>
</evidence>
<comment type="caution">
    <text evidence="2">The sequence shown here is derived from an EMBL/GenBank/DDBJ whole genome shotgun (WGS) entry which is preliminary data.</text>
</comment>
<accession>A0A8K0MXW5</accession>
<evidence type="ECO:0000313" key="3">
    <source>
        <dbReference type="Proteomes" id="UP000797356"/>
    </source>
</evidence>
<reference evidence="2" key="1">
    <citation type="journal article" date="2017" name="Gigascience">
        <title>The genome draft of coconut (Cocos nucifera).</title>
        <authorList>
            <person name="Xiao Y."/>
            <person name="Xu P."/>
            <person name="Fan H."/>
            <person name="Baudouin L."/>
            <person name="Xia W."/>
            <person name="Bocs S."/>
            <person name="Xu J."/>
            <person name="Li Q."/>
            <person name="Guo A."/>
            <person name="Zhou L."/>
            <person name="Li J."/>
            <person name="Wu Y."/>
            <person name="Ma Z."/>
            <person name="Armero A."/>
            <person name="Issali A.E."/>
            <person name="Liu N."/>
            <person name="Peng M."/>
            <person name="Yang Y."/>
        </authorList>
    </citation>
    <scope>NUCLEOTIDE SEQUENCE</scope>
    <source>
        <tissue evidence="2">Spear leaf of Hainan Tall coconut</tissue>
    </source>
</reference>
<dbReference type="EMBL" id="CM017874">
    <property type="protein sequence ID" value="KAG1334167.1"/>
    <property type="molecule type" value="Genomic_DNA"/>
</dbReference>
<reference evidence="2" key="2">
    <citation type="submission" date="2019-07" db="EMBL/GenBank/DDBJ databases">
        <authorList>
            <person name="Yang Y."/>
            <person name="Bocs S."/>
            <person name="Baudouin L."/>
        </authorList>
    </citation>
    <scope>NUCLEOTIDE SEQUENCE</scope>
    <source>
        <tissue evidence="2">Spear leaf of Hainan Tall coconut</tissue>
    </source>
</reference>
<proteinExistence type="predicted"/>
<dbReference type="AlphaFoldDB" id="A0A8K0MXW5"/>
<feature type="region of interest" description="Disordered" evidence="1">
    <location>
        <begin position="64"/>
        <end position="94"/>
    </location>
</feature>
<name>A0A8K0MXW5_COCNU</name>
<keyword evidence="3" id="KW-1185">Reference proteome</keyword>